<gene>
    <name evidence="1" type="ORF">H8711_00375</name>
</gene>
<dbReference type="AlphaFoldDB" id="A0A926I3Q8"/>
<sequence length="388" mass="45223">MKQITKYPLVLLFAAFIAVLSVLDMFVSRREFSEMENRYLQLKPTFTVKSLMNGKYTSTYETYINDQFVLRDNWISLKSRTEYLIGKQENNSVVYGKDHYMFDKLDRLDEERIKQNLSNVKEFFTRYSDTPATFAVIPNSYAVLSDKLPYGLALVDQFAYIDKWYAEVGGTGAATLSLKESLLEHKDNYIYYMTDHHWTTYGAYLAYSDYVRSRGMEPVEYDSLTANEVKGFYGTYFSKSKLFNAVPDIITWMDIPTTSVTIDGGTTIFDSNKQEVPVTGLYWQDKFETRDKYAAFLYGNNGVTVIQSENNRYHSEGKTSRILVIKDSYGNSMVPYLTYNYDEVVVLDLRAIPFNMSEFMAENEFDEILLLYNFKNFSEDINFTRLKY</sequence>
<name>A0A926I3Q8_9FIRM</name>
<dbReference type="RefSeq" id="WP_249281544.1">
    <property type="nucleotide sequence ID" value="NZ_JACRST010000001.1"/>
</dbReference>
<dbReference type="Proteomes" id="UP000653127">
    <property type="component" value="Unassembled WGS sequence"/>
</dbReference>
<dbReference type="Pfam" id="PF14286">
    <property type="entry name" value="DHHW"/>
    <property type="match status" value="1"/>
</dbReference>
<keyword evidence="2" id="KW-1185">Reference proteome</keyword>
<evidence type="ECO:0000313" key="2">
    <source>
        <dbReference type="Proteomes" id="UP000653127"/>
    </source>
</evidence>
<protein>
    <recommendedName>
        <fullName evidence="3">DHHW protein</fullName>
    </recommendedName>
</protein>
<organism evidence="1 2">
    <name type="scientific">Ligaoa zhengdingensis</name>
    <dbReference type="NCBI Taxonomy" id="2763658"/>
    <lineage>
        <taxon>Bacteria</taxon>
        <taxon>Bacillati</taxon>
        <taxon>Bacillota</taxon>
        <taxon>Clostridia</taxon>
        <taxon>Eubacteriales</taxon>
        <taxon>Oscillospiraceae</taxon>
        <taxon>Ligaoa</taxon>
    </lineage>
</organism>
<evidence type="ECO:0008006" key="3">
    <source>
        <dbReference type="Google" id="ProtNLM"/>
    </source>
</evidence>
<proteinExistence type="predicted"/>
<comment type="caution">
    <text evidence="1">The sequence shown here is derived from an EMBL/GenBank/DDBJ whole genome shotgun (WGS) entry which is preliminary data.</text>
</comment>
<evidence type="ECO:0000313" key="1">
    <source>
        <dbReference type="EMBL" id="MBC8545391.1"/>
    </source>
</evidence>
<reference evidence="1" key="1">
    <citation type="submission" date="2020-08" db="EMBL/GenBank/DDBJ databases">
        <title>Genome public.</title>
        <authorList>
            <person name="Liu C."/>
            <person name="Sun Q."/>
        </authorList>
    </citation>
    <scope>NUCLEOTIDE SEQUENCE</scope>
    <source>
        <strain evidence="1">NSJ-31</strain>
    </source>
</reference>
<dbReference type="EMBL" id="JACRST010000001">
    <property type="protein sequence ID" value="MBC8545391.1"/>
    <property type="molecule type" value="Genomic_DNA"/>
</dbReference>
<accession>A0A926I3Q8</accession>
<dbReference type="InterPro" id="IPR025945">
    <property type="entry name" value="DHHW"/>
</dbReference>